<feature type="transmembrane region" description="Helical" evidence="1">
    <location>
        <begin position="34"/>
        <end position="52"/>
    </location>
</feature>
<feature type="transmembrane region" description="Helical" evidence="1">
    <location>
        <begin position="90"/>
        <end position="113"/>
    </location>
</feature>
<feature type="transmembrane region" description="Helical" evidence="1">
    <location>
        <begin position="58"/>
        <end position="78"/>
    </location>
</feature>
<gene>
    <name evidence="2" type="ORF">ATK86_6376</name>
</gene>
<keyword evidence="1" id="KW-0472">Membrane</keyword>
<dbReference type="RefSeq" id="WP_101467539.1">
    <property type="nucleotide sequence ID" value="NZ_PJMW01000002.1"/>
</dbReference>
<evidence type="ECO:0000313" key="2">
    <source>
        <dbReference type="EMBL" id="PKV81903.1"/>
    </source>
</evidence>
<sequence>MTSQVATARMAYATKTSTGGAPVDVSSWTLRGVGAIRVLYGLVPFALLILGTDVGTGMAVPVFVVVGLVSVLLGLATVALTTQLLSRDDAVLAAVGVDAILVVLGVAALVMGWDQFTVTAAAVVLGAVVIGALSAAVVAIVTAVREA</sequence>
<dbReference type="Proteomes" id="UP000233766">
    <property type="component" value="Unassembled WGS sequence"/>
</dbReference>
<dbReference type="EMBL" id="PJMW01000002">
    <property type="protein sequence ID" value="PKV81903.1"/>
    <property type="molecule type" value="Genomic_DNA"/>
</dbReference>
<name>A0A2N3VJV6_9NOCA</name>
<proteinExistence type="predicted"/>
<protein>
    <submittedName>
        <fullName evidence="2">Uncharacterized protein</fullName>
    </submittedName>
</protein>
<dbReference type="OrthoDB" id="9988008at2"/>
<keyword evidence="3" id="KW-1185">Reference proteome</keyword>
<dbReference type="AlphaFoldDB" id="A0A2N3VJV6"/>
<keyword evidence="1" id="KW-0812">Transmembrane</keyword>
<reference evidence="2 3" key="1">
    <citation type="submission" date="2017-12" db="EMBL/GenBank/DDBJ databases">
        <title>Sequencing the genomes of 1000 Actinobacteria strains.</title>
        <authorList>
            <person name="Klenk H.-P."/>
        </authorList>
    </citation>
    <scope>NUCLEOTIDE SEQUENCE [LARGE SCALE GENOMIC DNA]</scope>
    <source>
        <strain evidence="2 3">DSM 44489</strain>
    </source>
</reference>
<evidence type="ECO:0000313" key="3">
    <source>
        <dbReference type="Proteomes" id="UP000233766"/>
    </source>
</evidence>
<organism evidence="2 3">
    <name type="scientific">Nocardia fluminea</name>
    <dbReference type="NCBI Taxonomy" id="134984"/>
    <lineage>
        <taxon>Bacteria</taxon>
        <taxon>Bacillati</taxon>
        <taxon>Actinomycetota</taxon>
        <taxon>Actinomycetes</taxon>
        <taxon>Mycobacteriales</taxon>
        <taxon>Nocardiaceae</taxon>
        <taxon>Nocardia</taxon>
    </lineage>
</organism>
<feature type="transmembrane region" description="Helical" evidence="1">
    <location>
        <begin position="119"/>
        <end position="144"/>
    </location>
</feature>
<accession>A0A2N3VJV6</accession>
<evidence type="ECO:0000256" key="1">
    <source>
        <dbReference type="SAM" id="Phobius"/>
    </source>
</evidence>
<keyword evidence="1" id="KW-1133">Transmembrane helix</keyword>
<comment type="caution">
    <text evidence="2">The sequence shown here is derived from an EMBL/GenBank/DDBJ whole genome shotgun (WGS) entry which is preliminary data.</text>
</comment>